<feature type="compositionally biased region" description="Low complexity" evidence="2">
    <location>
        <begin position="416"/>
        <end position="431"/>
    </location>
</feature>
<dbReference type="PANTHER" id="PTHR33392">
    <property type="entry name" value="POLYISOPRENYL-TEICHOIC ACID--PEPTIDOGLYCAN TEICHOIC ACID TRANSFERASE TAGU"/>
    <property type="match status" value="1"/>
</dbReference>
<keyword evidence="3" id="KW-0812">Transmembrane</keyword>
<dbReference type="InterPro" id="IPR027381">
    <property type="entry name" value="LytR/CpsA/Psr_C"/>
</dbReference>
<evidence type="ECO:0000259" key="4">
    <source>
        <dbReference type="Pfam" id="PF03816"/>
    </source>
</evidence>
<evidence type="ECO:0000256" key="1">
    <source>
        <dbReference type="ARBA" id="ARBA00006068"/>
    </source>
</evidence>
<accession>A0A511CWM7</accession>
<gene>
    <name evidence="6" type="ORF">PA7_08060</name>
</gene>
<feature type="transmembrane region" description="Helical" evidence="3">
    <location>
        <begin position="60"/>
        <end position="80"/>
    </location>
</feature>
<keyword evidence="3" id="KW-1133">Transmembrane helix</keyword>
<protein>
    <submittedName>
        <fullName evidence="6">LytTR family transcriptional regulator</fullName>
    </submittedName>
</protein>
<dbReference type="NCBIfam" id="TIGR00350">
    <property type="entry name" value="lytR_cpsA_psr"/>
    <property type="match status" value="1"/>
</dbReference>
<comment type="similarity">
    <text evidence="1">Belongs to the LytR/CpsA/Psr (LCP) family.</text>
</comment>
<sequence>MDQRSDRNRLSDRPSRPRSGARRPSARRTPSGPAGERALRRTRPARPPGPRPDWPRRLRIGTAVLSALVLVVTATGWSLYRDLVAGLTTTDVIFGSSSGNGLNILLVGVDSRTDAQGNPLPDDVVRTLHSGPDTGVLNSDTIILLHLPARGGSAIAFSIPRDTYVDIPGHRKDKINAAYPAMKARTAEELAEKGGKDPREIDRESSAAGRSALIATVQNLTGTHIDHYAEINLLGFYNLTTAIGGVEVCLNAPVDDELSGARFPAGRQTISGAAALSFVRQRHGLPEGDLSRIRRQQVFLAAVADKILSAGTLTNPAALGRLIDVVHKSLVIDSGWDLLTFAQRAAGIAAGRIEFATIPTHGGESNARGDVVLVDPAQVREAIARQTAAAAEASDDAPAPAPAPAPASGPGPTPARPAGTPTGGPPSTVDPASVTVDVSNASGATGLAGHVADRLSAAGYHRGTVQNAAHRTTSVVSYAGDDAEPAARAVAAMLGGLAVERAPEAGPGTAVQVVLGGDFPAAHPAPGSTATAAPDGSGPTINAGGVPCID</sequence>
<proteinExistence type="inferred from homology"/>
<dbReference type="InterPro" id="IPR050922">
    <property type="entry name" value="LytR/CpsA/Psr_CW_biosynth"/>
</dbReference>
<dbReference type="AlphaFoldDB" id="A0A511CWM7"/>
<dbReference type="PANTHER" id="PTHR33392:SF6">
    <property type="entry name" value="POLYISOPRENYL-TEICHOIC ACID--PEPTIDOGLYCAN TEICHOIC ACID TRANSFERASE TAGU"/>
    <property type="match status" value="1"/>
</dbReference>
<comment type="caution">
    <text evidence="6">The sequence shown here is derived from an EMBL/GenBank/DDBJ whole genome shotgun (WGS) entry which is preliminary data.</text>
</comment>
<feature type="compositionally biased region" description="Low complexity" evidence="2">
    <location>
        <begin position="387"/>
        <end position="398"/>
    </location>
</feature>
<feature type="domain" description="Cell envelope-related transcriptional attenuator" evidence="4">
    <location>
        <begin position="138"/>
        <end position="308"/>
    </location>
</feature>
<dbReference type="EMBL" id="BJVI01000005">
    <property type="protein sequence ID" value="GEL16969.1"/>
    <property type="molecule type" value="Genomic_DNA"/>
</dbReference>
<feature type="compositionally biased region" description="Basic and acidic residues" evidence="2">
    <location>
        <begin position="1"/>
        <end position="15"/>
    </location>
</feature>
<evidence type="ECO:0000313" key="6">
    <source>
        <dbReference type="EMBL" id="GEL16969.1"/>
    </source>
</evidence>
<evidence type="ECO:0000256" key="2">
    <source>
        <dbReference type="SAM" id="MobiDB-lite"/>
    </source>
</evidence>
<dbReference type="Pfam" id="PF13399">
    <property type="entry name" value="LytR_C"/>
    <property type="match status" value="1"/>
</dbReference>
<feature type="compositionally biased region" description="Pro residues" evidence="2">
    <location>
        <begin position="399"/>
        <end position="415"/>
    </location>
</feature>
<evidence type="ECO:0000259" key="5">
    <source>
        <dbReference type="Pfam" id="PF13399"/>
    </source>
</evidence>
<feature type="domain" description="LytR/CpsA/Psr regulator C-terminal" evidence="5">
    <location>
        <begin position="433"/>
        <end position="519"/>
    </location>
</feature>
<feature type="region of interest" description="Disordered" evidence="2">
    <location>
        <begin position="525"/>
        <end position="550"/>
    </location>
</feature>
<dbReference type="Gene3D" id="3.40.630.190">
    <property type="entry name" value="LCP protein"/>
    <property type="match status" value="1"/>
</dbReference>
<evidence type="ECO:0000313" key="7">
    <source>
        <dbReference type="Proteomes" id="UP000321328"/>
    </source>
</evidence>
<dbReference type="InterPro" id="IPR004474">
    <property type="entry name" value="LytR_CpsA_psr"/>
</dbReference>
<evidence type="ECO:0000256" key="3">
    <source>
        <dbReference type="SAM" id="Phobius"/>
    </source>
</evidence>
<name>A0A511CWM7_9PSEU</name>
<feature type="region of interest" description="Disordered" evidence="2">
    <location>
        <begin position="385"/>
        <end position="434"/>
    </location>
</feature>
<keyword evidence="7" id="KW-1185">Reference proteome</keyword>
<keyword evidence="3" id="KW-0472">Membrane</keyword>
<dbReference type="Proteomes" id="UP000321328">
    <property type="component" value="Unassembled WGS sequence"/>
</dbReference>
<dbReference type="STRING" id="1123024.GCA_000423625_01547"/>
<feature type="region of interest" description="Disordered" evidence="2">
    <location>
        <begin position="1"/>
        <end position="56"/>
    </location>
</feature>
<dbReference type="Pfam" id="PF03816">
    <property type="entry name" value="LytR_cpsA_psr"/>
    <property type="match status" value="1"/>
</dbReference>
<reference evidence="6 7" key="1">
    <citation type="submission" date="2019-07" db="EMBL/GenBank/DDBJ databases">
        <title>Whole genome shotgun sequence of Pseudonocardia asaccharolytica NBRC 16224.</title>
        <authorList>
            <person name="Hosoyama A."/>
            <person name="Uohara A."/>
            <person name="Ohji S."/>
            <person name="Ichikawa N."/>
        </authorList>
    </citation>
    <scope>NUCLEOTIDE SEQUENCE [LARGE SCALE GENOMIC DNA]</scope>
    <source>
        <strain evidence="6 7">NBRC 16224</strain>
    </source>
</reference>
<organism evidence="6 7">
    <name type="scientific">Pseudonocardia asaccharolytica DSM 44247 = NBRC 16224</name>
    <dbReference type="NCBI Taxonomy" id="1123024"/>
    <lineage>
        <taxon>Bacteria</taxon>
        <taxon>Bacillati</taxon>
        <taxon>Actinomycetota</taxon>
        <taxon>Actinomycetes</taxon>
        <taxon>Pseudonocardiales</taxon>
        <taxon>Pseudonocardiaceae</taxon>
        <taxon>Pseudonocardia</taxon>
    </lineage>
</organism>
<dbReference type="Gene3D" id="3.30.70.2390">
    <property type="match status" value="1"/>
</dbReference>